<feature type="compositionally biased region" description="Polar residues" evidence="1">
    <location>
        <begin position="984"/>
        <end position="995"/>
    </location>
</feature>
<feature type="compositionally biased region" description="Basic and acidic residues" evidence="1">
    <location>
        <begin position="343"/>
        <end position="361"/>
    </location>
</feature>
<dbReference type="GeneTree" id="ENSGT00390000003210"/>
<dbReference type="Ensembl" id="ENSEBUT00000007859.1">
    <property type="protein sequence ID" value="ENSEBUP00000007378.1"/>
    <property type="gene ID" value="ENSEBUG00000004802.1"/>
</dbReference>
<reference evidence="2" key="1">
    <citation type="submission" date="2025-08" db="UniProtKB">
        <authorList>
            <consortium name="Ensembl"/>
        </authorList>
    </citation>
    <scope>IDENTIFICATION</scope>
</reference>
<feature type="compositionally biased region" description="Basic and acidic residues" evidence="1">
    <location>
        <begin position="537"/>
        <end position="547"/>
    </location>
</feature>
<accession>A0A8C4NKE2</accession>
<dbReference type="InterPro" id="IPR043385">
    <property type="entry name" value="GARRE1"/>
</dbReference>
<feature type="region of interest" description="Disordered" evidence="1">
    <location>
        <begin position="695"/>
        <end position="714"/>
    </location>
</feature>
<dbReference type="AlphaFoldDB" id="A0A8C4NKE2"/>
<feature type="region of interest" description="Disordered" evidence="1">
    <location>
        <begin position="751"/>
        <end position="789"/>
    </location>
</feature>
<protein>
    <submittedName>
        <fullName evidence="2">KIAA0355</fullName>
    </submittedName>
</protein>
<reference evidence="2" key="2">
    <citation type="submission" date="2025-09" db="UniProtKB">
        <authorList>
            <consortium name="Ensembl"/>
        </authorList>
    </citation>
    <scope>IDENTIFICATION</scope>
</reference>
<feature type="region of interest" description="Disordered" evidence="1">
    <location>
        <begin position="322"/>
        <end position="361"/>
    </location>
</feature>
<keyword evidence="3" id="KW-1185">Reference proteome</keyword>
<feature type="compositionally biased region" description="Basic and acidic residues" evidence="1">
    <location>
        <begin position="972"/>
        <end position="983"/>
    </location>
</feature>
<evidence type="ECO:0000313" key="3">
    <source>
        <dbReference type="Proteomes" id="UP000694388"/>
    </source>
</evidence>
<feature type="compositionally biased region" description="Polar residues" evidence="1">
    <location>
        <begin position="638"/>
        <end position="651"/>
    </location>
</feature>
<proteinExistence type="predicted"/>
<evidence type="ECO:0000256" key="1">
    <source>
        <dbReference type="SAM" id="MobiDB-lite"/>
    </source>
</evidence>
<feature type="region of interest" description="Disordered" evidence="1">
    <location>
        <begin position="638"/>
        <end position="667"/>
    </location>
</feature>
<dbReference type="PANTHER" id="PTHR15703:SF3">
    <property type="entry name" value="GRANULE ASSOCIATED RAC AND RHOG EFFECTOR PROTEIN 1"/>
    <property type="match status" value="1"/>
</dbReference>
<dbReference type="PANTHER" id="PTHR15703">
    <property type="entry name" value="RIKEN CDNA 4931406P16 GENE"/>
    <property type="match status" value="1"/>
</dbReference>
<organism evidence="2 3">
    <name type="scientific">Eptatretus burgeri</name>
    <name type="common">Inshore hagfish</name>
    <dbReference type="NCBI Taxonomy" id="7764"/>
    <lineage>
        <taxon>Eukaryota</taxon>
        <taxon>Metazoa</taxon>
        <taxon>Chordata</taxon>
        <taxon>Craniata</taxon>
        <taxon>Vertebrata</taxon>
        <taxon>Cyclostomata</taxon>
        <taxon>Myxini</taxon>
        <taxon>Myxiniformes</taxon>
        <taxon>Myxinidae</taxon>
        <taxon>Eptatretinae</taxon>
        <taxon>Eptatretus</taxon>
    </lineage>
</organism>
<feature type="region of interest" description="Disordered" evidence="1">
    <location>
        <begin position="966"/>
        <end position="995"/>
    </location>
</feature>
<sequence>MDEGDCEHATSSDARPSSFLLTAQAPTLHDNLVAYLESVTTACVAGSRLAASLDEALSGSPLAGPAAHLYKIQEELRVATVAMAGRLRAEIEPAAKQDGLSRGENEAMGCCLRSLVRFQSDLSAHSARSLSAVALKLGLEGVSIVGPLSLDLCSPSRAVDAVRTWQSGLQATAQLRVPGVDGCLVGREVQQLFCSQAHLVTESQLRELNSCVDSALQVYVEALERLDPCNFHLLAGFELWPEQIQSVLQDCCSAAEAQQAGLRQPRDGPVACELPCMTVQLPGGTLGGVPSSGPGASENLRRKLLAVRRLIEEASGGKWVIGKRSEKESETTSESQNYANGNRQEEEKQHNGNDKDVQSSMKAEEEIAAEILFHVCPSVWRTACKTAVQLLFGQAGLVVVDTAHTAQAHDREAFAPQISCDTGTIVVQVPSTWCVKEDPATMSLLRRWLDPEKTLVLVDVLYAATFDLELWHDGREQPLPSVHLQLRREREFASATPVNPAAATATAKAGGLQRTFSRLTSRFAKRASWAGAPAASLRDDKRTKPREVITPATFGSGKPPSSSSTRRAGDSRGCKTMPGLASYKSDPWSFALTDGRNTSLPSDREMQEVIDFLSGVSMNRPQTARWQVQHNERSTCFSNRGQVSSSSTTSYAPKAGSIPSQTWRSPRPSFPSMPFPTAVEFQRLRISGSPFDLDDLQLHNRPMPARNNTWPSRMQGDGACEIAKKFLVSDPAAERDPEYARYVANLAQVIQQQQQQQRDHHPVSPSPLRNWGSMPERAGPEPGPPWFPTRNTSTLGSSDVRWGYGEAESDATPPAFGCFSMFSGPDISAAVHSRRRHSSGEDKASSLLSSVLTPSADPSCPDKTHTWPLKTQWPGQAGPAAEYARPPPPSSQTPWAAPLASVFGPSLWSEGTELALSSSLGLGRGVEDIQCSPHMSGLHVTRFPEVFAPDGDHKGLLCSEVADEEGSTVRSKATEMPRKHMNDDPSQGSQLQSIKQVSSRNHTHHLLNLPSSIPQFVRKNWKKNSFYDHVSNVVRFPFRDSWSILAPLNSCISVRLYFYLLQINLYQCYCTFTLEEKQRQ</sequence>
<dbReference type="GO" id="GO:0016601">
    <property type="term" value="P:Rac protein signal transduction"/>
    <property type="evidence" value="ECO:0007669"/>
    <property type="project" value="TreeGrafter"/>
</dbReference>
<dbReference type="Proteomes" id="UP000694388">
    <property type="component" value="Unplaced"/>
</dbReference>
<evidence type="ECO:0000313" key="2">
    <source>
        <dbReference type="Ensembl" id="ENSEBUP00000007378.1"/>
    </source>
</evidence>
<feature type="region of interest" description="Disordered" evidence="1">
    <location>
        <begin position="534"/>
        <end position="580"/>
    </location>
</feature>
<dbReference type="GO" id="GO:1905762">
    <property type="term" value="F:CCR4-NOT complex binding"/>
    <property type="evidence" value="ECO:0007669"/>
    <property type="project" value="TreeGrafter"/>
</dbReference>
<name>A0A8C4NKE2_EPTBU</name>